<gene>
    <name evidence="3" type="ORF">G6O67_002973</name>
</gene>
<evidence type="ECO:0000256" key="2">
    <source>
        <dbReference type="SAM" id="Phobius"/>
    </source>
</evidence>
<keyword evidence="4" id="KW-1185">Reference proteome</keyword>
<dbReference type="Proteomes" id="UP000557566">
    <property type="component" value="Unassembled WGS sequence"/>
</dbReference>
<dbReference type="EMBL" id="JAAVMX010000003">
    <property type="protein sequence ID" value="KAF4511153.1"/>
    <property type="molecule type" value="Genomic_DNA"/>
</dbReference>
<keyword evidence="2" id="KW-0812">Transmembrane</keyword>
<keyword evidence="2" id="KW-1133">Transmembrane helix</keyword>
<keyword evidence="2" id="KW-0472">Membrane</keyword>
<accession>A0A8H4PVR0</accession>
<evidence type="ECO:0000313" key="3">
    <source>
        <dbReference type="EMBL" id="KAF4511153.1"/>
    </source>
</evidence>
<feature type="transmembrane region" description="Helical" evidence="2">
    <location>
        <begin position="58"/>
        <end position="75"/>
    </location>
</feature>
<feature type="compositionally biased region" description="Low complexity" evidence="1">
    <location>
        <begin position="117"/>
        <end position="256"/>
    </location>
</feature>
<name>A0A8H4PVR0_9HYPO</name>
<comment type="caution">
    <text evidence="3">The sequence shown here is derived from an EMBL/GenBank/DDBJ whole genome shotgun (WGS) entry which is preliminary data.</text>
</comment>
<evidence type="ECO:0000256" key="1">
    <source>
        <dbReference type="SAM" id="MobiDB-lite"/>
    </source>
</evidence>
<dbReference type="AlphaFoldDB" id="A0A8H4PVR0"/>
<feature type="region of interest" description="Disordered" evidence="1">
    <location>
        <begin position="109"/>
        <end position="266"/>
    </location>
</feature>
<organism evidence="3 4">
    <name type="scientific">Ophiocordyceps sinensis</name>
    <dbReference type="NCBI Taxonomy" id="72228"/>
    <lineage>
        <taxon>Eukaryota</taxon>
        <taxon>Fungi</taxon>
        <taxon>Dikarya</taxon>
        <taxon>Ascomycota</taxon>
        <taxon>Pezizomycotina</taxon>
        <taxon>Sordariomycetes</taxon>
        <taxon>Hypocreomycetidae</taxon>
        <taxon>Hypocreales</taxon>
        <taxon>Ophiocordycipitaceae</taxon>
        <taxon>Ophiocordyceps</taxon>
    </lineage>
</organism>
<evidence type="ECO:0000313" key="4">
    <source>
        <dbReference type="Proteomes" id="UP000557566"/>
    </source>
</evidence>
<sequence>MAPIPAGHDSVHRLEAGLLGTWEEEKASLIETDSQGLASKGHHQQQPTPRKMTAIRRLAVAIIVGLFVGLGLSLAKNAGPCLGAAHRIQGHEAQGHGLASTIAELVKRQSEGGGSNATAASVPSSQATSAPASTQAPTSSDTTPSDSSTNSPAATSSAPEPSSTPVSSASSRAPESSSRDTSTSATSPETTPASSRADPTTSSQAPPATSATSTPRQASPESSPAPTSASPTIEQSSAASSDEATTTTSDATSRETITAGEVSTSSAVRKTWTTTLGDGGVKVLTSTSWVAVVPSAAASAKGNSKDADLQNAAGQNRGAITFAAAAGALVAGFVLI</sequence>
<protein>
    <submittedName>
        <fullName evidence="3">Uncharacterized protein</fullName>
    </submittedName>
</protein>
<reference evidence="3 4" key="1">
    <citation type="journal article" date="2020" name="Genome Biol. Evol.">
        <title>A new high-quality draft genome assembly of the Chinese cordyceps Ophiocordyceps sinensis.</title>
        <authorList>
            <person name="Shu R."/>
            <person name="Zhang J."/>
            <person name="Meng Q."/>
            <person name="Zhang H."/>
            <person name="Zhou G."/>
            <person name="Li M."/>
            <person name="Wu P."/>
            <person name="Zhao Y."/>
            <person name="Chen C."/>
            <person name="Qin Q."/>
        </authorList>
    </citation>
    <scope>NUCLEOTIDE SEQUENCE [LARGE SCALE GENOMIC DNA]</scope>
    <source>
        <strain evidence="3 4">IOZ07</strain>
    </source>
</reference>
<proteinExistence type="predicted"/>
<dbReference type="OrthoDB" id="5427732at2759"/>